<evidence type="ECO:0000256" key="1">
    <source>
        <dbReference type="ARBA" id="ARBA00001974"/>
    </source>
</evidence>
<dbReference type="GO" id="GO:0050660">
    <property type="term" value="F:flavin adenine dinucleotide binding"/>
    <property type="evidence" value="ECO:0007669"/>
    <property type="project" value="InterPro"/>
</dbReference>
<dbReference type="Pfam" id="PF00732">
    <property type="entry name" value="GMC_oxred_N"/>
    <property type="match status" value="2"/>
</dbReference>
<gene>
    <name evidence="4" type="ORF">RDB_LOCUS33127</name>
</gene>
<protein>
    <recommendedName>
        <fullName evidence="3">Glucose-methanol-choline oxidoreductase N-terminal domain-containing protein</fullName>
    </recommendedName>
</protein>
<evidence type="ECO:0000313" key="5">
    <source>
        <dbReference type="Proteomes" id="UP000663853"/>
    </source>
</evidence>
<dbReference type="InterPro" id="IPR000172">
    <property type="entry name" value="GMC_OxRdtase_N"/>
</dbReference>
<evidence type="ECO:0000256" key="2">
    <source>
        <dbReference type="ARBA" id="ARBA00010790"/>
    </source>
</evidence>
<feature type="domain" description="Glucose-methanol-choline oxidoreductase N-terminal" evidence="3">
    <location>
        <begin position="286"/>
        <end position="300"/>
    </location>
</feature>
<name>A0A8H2Y0E7_9AGAM</name>
<dbReference type="InterPro" id="IPR036188">
    <property type="entry name" value="FAD/NAD-bd_sf"/>
</dbReference>
<evidence type="ECO:0000313" key="4">
    <source>
        <dbReference type="EMBL" id="CAE6438348.1"/>
    </source>
</evidence>
<dbReference type="Proteomes" id="UP000663853">
    <property type="component" value="Unassembled WGS sequence"/>
</dbReference>
<dbReference type="SUPFAM" id="SSF51905">
    <property type="entry name" value="FAD/NAD(P)-binding domain"/>
    <property type="match status" value="2"/>
</dbReference>
<dbReference type="Gene3D" id="3.50.50.60">
    <property type="entry name" value="FAD/NAD(P)-binding domain"/>
    <property type="match status" value="2"/>
</dbReference>
<dbReference type="InterPro" id="IPR007867">
    <property type="entry name" value="GMC_OxRtase_C"/>
</dbReference>
<accession>A0A8H2Y0E7</accession>
<dbReference type="PANTHER" id="PTHR11552:SF78">
    <property type="entry name" value="GLUCOSE-METHANOL-CHOLINE OXIDOREDUCTASE N-TERMINAL DOMAIN-CONTAINING PROTEIN"/>
    <property type="match status" value="1"/>
</dbReference>
<dbReference type="GO" id="GO:0016614">
    <property type="term" value="F:oxidoreductase activity, acting on CH-OH group of donors"/>
    <property type="evidence" value="ECO:0007669"/>
    <property type="project" value="InterPro"/>
</dbReference>
<proteinExistence type="inferred from homology"/>
<dbReference type="Pfam" id="PF05199">
    <property type="entry name" value="GMC_oxred_C"/>
    <property type="match status" value="2"/>
</dbReference>
<sequence length="1254" mass="137071">MAEHPIEVDIIFAALQVCTGPDESSISGLIITSAPACVAAGRLAATNPDVNILLIEQGPNNLNEPMVMTPGLFLNHLAPDSKTALFWKGSKSAATNQREPIVVTGGVLGGGSSINFMMYSRGAASDYDDWKTPGWGSKDVIPLLQKIETYHIAPGRDAHGYNGPVNVSYGDYFAQVAKEYLDVCERRGIPRVEDIMDLRTGHGCARLAKYIDPITGRREDAAHRYIHTQSHNRRLHIMAKTLVTRILFDGNKAIGVEVIGNKNQDPDADQTPRRIIARKLVVVSSGAIGSPIVLQRSGVGEASRLSKLGVDVVVDLPGVGANYEDHSSCIIPYHVPNDAETVDPVMEQNKEMLETYLAQFANGKGFLTTNLNDGGSRLRPTSDELKGIGPAFKELWKQKFESAPDKAVFVQTIINGFIGPRSVVPKNSRFMMVANILAYPASSGHVYITSMDPYSPPDFHAGFLEDQADLEAHVWMYKKSREILRRMPSYRGEYAPLHPRFPANSKAGLVHLENSHPLEIEDLVYTEEDNAALEDWVRERSDTTWHSVGTVQMKPKENGGCVDSRLNVYGTSNLKVADLSILPSNVGANTYSTALLVGEKAALLIAEDLGLNTPSRLAYAPVAFFDKHRINRTMPEYSSEVDIVFVGGGTTACVPAGRLAAANPNLEILIIERGSNNFQKSNVLAPGLFCTHLTPYSRTVEFWEATKSEALNGREVTLMTGSTLGGGSSINLLIHSRPVVSDFREWNMTGWGHKDLIPLIKKFETYHVAPERATHGYGGPINICYSGNYATVAKEYLDICTQTGIPVVEDIMDLQTGYGCSRIAQCVDPATGYRQDAAHRYIHTQSGNKSLRLMTETLVTRVLFDGTKAVGVEVIGNKKQDPNADQIPRRILARRLVVVSAGAMGSAVLLQRSGIGATTQLSKCSVGTVVDLPGVGANYEDHCACTIAYHVADDVETLDATFVGDPSTIERGLAQFKDRKGELMGNGIDAGSRLRPRPEELPEMGSHFNEVWKRYYEPAPDKTVMLQLITSGFFGRITAPLKRDIARVTIHDNNQFCVICKYHRIWLLHAISLRIVSNQPLSRGHVYLTSTDPYALPDFCTGFLETQADVGVHIWGYKKSRELARRMPSYRGEFAPTHPSFPEGSAAVCVRLNGPPSSDAEDIIYTREDNQAIEEYVRRQVTPGVHPMGTVRMAPREVGGCVNARLNVYGTDHLKVADLSIIPGNIGGTTCSTALLVGEKAAILIAEDLGLALP</sequence>
<dbReference type="EMBL" id="CAJMXA010000646">
    <property type="protein sequence ID" value="CAE6438348.1"/>
    <property type="molecule type" value="Genomic_DNA"/>
</dbReference>
<dbReference type="SUPFAM" id="SSF54373">
    <property type="entry name" value="FAD-linked reductases, C-terminal domain"/>
    <property type="match status" value="2"/>
</dbReference>
<dbReference type="AlphaFoldDB" id="A0A8H2Y0E7"/>
<dbReference type="Gene3D" id="3.30.560.10">
    <property type="entry name" value="Glucose Oxidase, domain 3"/>
    <property type="match status" value="2"/>
</dbReference>
<evidence type="ECO:0000259" key="3">
    <source>
        <dbReference type="PROSITE" id="PS00624"/>
    </source>
</evidence>
<comment type="similarity">
    <text evidence="2">Belongs to the GMC oxidoreductase family.</text>
</comment>
<dbReference type="InterPro" id="IPR012132">
    <property type="entry name" value="GMC_OxRdtase"/>
</dbReference>
<reference evidence="4" key="1">
    <citation type="submission" date="2021-01" db="EMBL/GenBank/DDBJ databases">
        <authorList>
            <person name="Kaushik A."/>
        </authorList>
    </citation>
    <scope>NUCLEOTIDE SEQUENCE</scope>
    <source>
        <strain evidence="4">AG6-10EEA</strain>
    </source>
</reference>
<comment type="cofactor">
    <cofactor evidence="1">
        <name>FAD</name>
        <dbReference type="ChEBI" id="CHEBI:57692"/>
    </cofactor>
</comment>
<dbReference type="PROSITE" id="PS00624">
    <property type="entry name" value="GMC_OXRED_2"/>
    <property type="match status" value="1"/>
</dbReference>
<comment type="caution">
    <text evidence="4">The sequence shown here is derived from an EMBL/GenBank/DDBJ whole genome shotgun (WGS) entry which is preliminary data.</text>
</comment>
<dbReference type="PANTHER" id="PTHR11552">
    <property type="entry name" value="GLUCOSE-METHANOL-CHOLINE GMC OXIDOREDUCTASE"/>
    <property type="match status" value="1"/>
</dbReference>
<organism evidence="4 5">
    <name type="scientific">Rhizoctonia solani</name>
    <dbReference type="NCBI Taxonomy" id="456999"/>
    <lineage>
        <taxon>Eukaryota</taxon>
        <taxon>Fungi</taxon>
        <taxon>Dikarya</taxon>
        <taxon>Basidiomycota</taxon>
        <taxon>Agaricomycotina</taxon>
        <taxon>Agaricomycetes</taxon>
        <taxon>Cantharellales</taxon>
        <taxon>Ceratobasidiaceae</taxon>
        <taxon>Rhizoctonia</taxon>
    </lineage>
</organism>